<dbReference type="Gramene" id="Pp3c10_16180V3.1">
    <property type="protein sequence ID" value="Pp3c10_16180V3.1"/>
    <property type="gene ID" value="Pp3c10_16180"/>
</dbReference>
<evidence type="ECO:0000256" key="1">
    <source>
        <dbReference type="ARBA" id="ARBA00004123"/>
    </source>
</evidence>
<keyword evidence="2" id="KW-0805">Transcription regulation</keyword>
<feature type="region of interest" description="Disordered" evidence="5">
    <location>
        <begin position="50"/>
        <end position="75"/>
    </location>
</feature>
<feature type="compositionally biased region" description="Polar residues" evidence="5">
    <location>
        <begin position="338"/>
        <end position="362"/>
    </location>
</feature>
<dbReference type="EMBL" id="ABEU02000010">
    <property type="protein sequence ID" value="PNR46842.1"/>
    <property type="molecule type" value="Genomic_DNA"/>
</dbReference>
<dbReference type="GO" id="GO:0046983">
    <property type="term" value="F:protein dimerization activity"/>
    <property type="evidence" value="ECO:0007669"/>
    <property type="project" value="InterPro"/>
</dbReference>
<evidence type="ECO:0000259" key="6">
    <source>
        <dbReference type="PROSITE" id="PS50888"/>
    </source>
</evidence>
<feature type="region of interest" description="Disordered" evidence="5">
    <location>
        <begin position="334"/>
        <end position="430"/>
    </location>
</feature>
<evidence type="ECO:0000256" key="2">
    <source>
        <dbReference type="ARBA" id="ARBA00023015"/>
    </source>
</evidence>
<dbReference type="PANTHER" id="PTHR12565">
    <property type="entry name" value="STEROL REGULATORY ELEMENT-BINDING PROTEIN"/>
    <property type="match status" value="1"/>
</dbReference>
<comment type="subcellular location">
    <subcellularLocation>
        <location evidence="1">Nucleus</location>
    </subcellularLocation>
</comment>
<gene>
    <name evidence="8" type="primary">LOC112287918</name>
    <name evidence="7" type="ORF">PHYPA_013962</name>
</gene>
<reference evidence="8" key="3">
    <citation type="submission" date="2020-12" db="UniProtKB">
        <authorList>
            <consortium name="EnsemblPlants"/>
        </authorList>
    </citation>
    <scope>IDENTIFICATION</scope>
</reference>
<reference evidence="7 9" key="1">
    <citation type="journal article" date="2008" name="Science">
        <title>The Physcomitrella genome reveals evolutionary insights into the conquest of land by plants.</title>
        <authorList>
            <person name="Rensing S."/>
            <person name="Lang D."/>
            <person name="Zimmer A."/>
            <person name="Terry A."/>
            <person name="Salamov A."/>
            <person name="Shapiro H."/>
            <person name="Nishiyama T."/>
            <person name="Perroud P.-F."/>
            <person name="Lindquist E."/>
            <person name="Kamisugi Y."/>
            <person name="Tanahashi T."/>
            <person name="Sakakibara K."/>
            <person name="Fujita T."/>
            <person name="Oishi K."/>
            <person name="Shin-I T."/>
            <person name="Kuroki Y."/>
            <person name="Toyoda A."/>
            <person name="Suzuki Y."/>
            <person name="Hashimoto A."/>
            <person name="Yamaguchi K."/>
            <person name="Sugano A."/>
            <person name="Kohara Y."/>
            <person name="Fujiyama A."/>
            <person name="Anterola A."/>
            <person name="Aoki S."/>
            <person name="Ashton N."/>
            <person name="Barbazuk W.B."/>
            <person name="Barker E."/>
            <person name="Bennetzen J."/>
            <person name="Bezanilla M."/>
            <person name="Blankenship R."/>
            <person name="Cho S.H."/>
            <person name="Dutcher S."/>
            <person name="Estelle M."/>
            <person name="Fawcett J.A."/>
            <person name="Gundlach H."/>
            <person name="Hanada K."/>
            <person name="Heyl A."/>
            <person name="Hicks K.A."/>
            <person name="Hugh J."/>
            <person name="Lohr M."/>
            <person name="Mayer K."/>
            <person name="Melkozernov A."/>
            <person name="Murata T."/>
            <person name="Nelson D."/>
            <person name="Pils B."/>
            <person name="Prigge M."/>
            <person name="Reiss B."/>
            <person name="Renner T."/>
            <person name="Rombauts S."/>
            <person name="Rushton P."/>
            <person name="Sanderfoot A."/>
            <person name="Schween G."/>
            <person name="Shiu S.-H."/>
            <person name="Stueber K."/>
            <person name="Theodoulou F.L."/>
            <person name="Tu H."/>
            <person name="Van de Peer Y."/>
            <person name="Verrier P.J."/>
            <person name="Waters E."/>
            <person name="Wood A."/>
            <person name="Yang L."/>
            <person name="Cove D."/>
            <person name="Cuming A."/>
            <person name="Hasebe M."/>
            <person name="Lucas S."/>
            <person name="Mishler D.B."/>
            <person name="Reski R."/>
            <person name="Grigoriev I."/>
            <person name="Quatrano R.S."/>
            <person name="Boore J.L."/>
        </authorList>
    </citation>
    <scope>NUCLEOTIDE SEQUENCE [LARGE SCALE GENOMIC DNA]</scope>
    <source>
        <strain evidence="8 9">cv. Gransden 2004</strain>
    </source>
</reference>
<proteinExistence type="predicted"/>
<feature type="domain" description="BHLH" evidence="6">
    <location>
        <begin position="448"/>
        <end position="498"/>
    </location>
</feature>
<evidence type="ECO:0000256" key="3">
    <source>
        <dbReference type="ARBA" id="ARBA00023163"/>
    </source>
</evidence>
<dbReference type="InterPro" id="IPR036638">
    <property type="entry name" value="HLH_DNA-bd_sf"/>
</dbReference>
<dbReference type="AlphaFoldDB" id="A0A2K1JZ82"/>
<dbReference type="GeneID" id="112287918"/>
<dbReference type="KEGG" id="ppp:112287918"/>
<feature type="compositionally biased region" description="Low complexity" evidence="5">
    <location>
        <begin position="242"/>
        <end position="253"/>
    </location>
</feature>
<dbReference type="Pfam" id="PF00010">
    <property type="entry name" value="HLH"/>
    <property type="match status" value="1"/>
</dbReference>
<protein>
    <recommendedName>
        <fullName evidence="6">BHLH domain-containing protein</fullName>
    </recommendedName>
</protein>
<feature type="region of interest" description="Disordered" evidence="5">
    <location>
        <begin position="231"/>
        <end position="260"/>
    </location>
</feature>
<evidence type="ECO:0000313" key="7">
    <source>
        <dbReference type="EMBL" id="PNR46842.1"/>
    </source>
</evidence>
<dbReference type="Proteomes" id="UP000006727">
    <property type="component" value="Chromosome 10"/>
</dbReference>
<evidence type="ECO:0000256" key="5">
    <source>
        <dbReference type="SAM" id="MobiDB-lite"/>
    </source>
</evidence>
<accession>A0A2K1JZ82</accession>
<evidence type="ECO:0000256" key="4">
    <source>
        <dbReference type="ARBA" id="ARBA00023242"/>
    </source>
</evidence>
<feature type="compositionally biased region" description="Basic and acidic residues" evidence="5">
    <location>
        <begin position="373"/>
        <end position="411"/>
    </location>
</feature>
<evidence type="ECO:0000313" key="8">
    <source>
        <dbReference type="EnsemblPlants" id="Pp3c10_16180V3.1"/>
    </source>
</evidence>
<dbReference type="InterPro" id="IPR024097">
    <property type="entry name" value="bHLH_ZIP_TF"/>
</dbReference>
<dbReference type="FunFam" id="4.10.280.10:FF:000002">
    <property type="entry name" value="Basic helix-loop-helix transcription factor"/>
    <property type="match status" value="1"/>
</dbReference>
<dbReference type="EnsemblPlants" id="Pp3c10_16180V3.1">
    <property type="protein sequence ID" value="Pp3c10_16180V3.1"/>
    <property type="gene ID" value="Pp3c10_16180"/>
</dbReference>
<reference evidence="7 9" key="2">
    <citation type="journal article" date="2018" name="Plant J.">
        <title>The Physcomitrella patens chromosome-scale assembly reveals moss genome structure and evolution.</title>
        <authorList>
            <person name="Lang D."/>
            <person name="Ullrich K.K."/>
            <person name="Murat F."/>
            <person name="Fuchs J."/>
            <person name="Jenkins J."/>
            <person name="Haas F.B."/>
            <person name="Piednoel M."/>
            <person name="Gundlach H."/>
            <person name="Van Bel M."/>
            <person name="Meyberg R."/>
            <person name="Vives C."/>
            <person name="Morata J."/>
            <person name="Symeonidi A."/>
            <person name="Hiss M."/>
            <person name="Muchero W."/>
            <person name="Kamisugi Y."/>
            <person name="Saleh O."/>
            <person name="Blanc G."/>
            <person name="Decker E.L."/>
            <person name="van Gessel N."/>
            <person name="Grimwood J."/>
            <person name="Hayes R.D."/>
            <person name="Graham S.W."/>
            <person name="Gunter L.E."/>
            <person name="McDaniel S.F."/>
            <person name="Hoernstein S.N.W."/>
            <person name="Larsson A."/>
            <person name="Li F.W."/>
            <person name="Perroud P.F."/>
            <person name="Phillips J."/>
            <person name="Ranjan P."/>
            <person name="Rokshar D.S."/>
            <person name="Rothfels C.J."/>
            <person name="Schneider L."/>
            <person name="Shu S."/>
            <person name="Stevenson D.W."/>
            <person name="Thummler F."/>
            <person name="Tillich M."/>
            <person name="Villarreal Aguilar J.C."/>
            <person name="Widiez T."/>
            <person name="Wong G.K."/>
            <person name="Wymore A."/>
            <person name="Zhang Y."/>
            <person name="Zimmer A.D."/>
            <person name="Quatrano R.S."/>
            <person name="Mayer K.F.X."/>
            <person name="Goodstein D."/>
            <person name="Casacuberta J.M."/>
            <person name="Vandepoele K."/>
            <person name="Reski R."/>
            <person name="Cuming A.C."/>
            <person name="Tuskan G.A."/>
            <person name="Maumus F."/>
            <person name="Salse J."/>
            <person name="Schmutz J."/>
            <person name="Rensing S.A."/>
        </authorList>
    </citation>
    <scope>NUCLEOTIDE SEQUENCE [LARGE SCALE GENOMIC DNA]</scope>
    <source>
        <strain evidence="8 9">cv. Gransden 2004</strain>
    </source>
</reference>
<dbReference type="PaxDb" id="3218-PP1S145_69V6.1"/>
<dbReference type="OMA" id="PRMDLNM"/>
<dbReference type="FunCoup" id="A0A2K1JZ82">
    <property type="interactions" value="117"/>
</dbReference>
<dbReference type="PANTHER" id="PTHR12565:SF184">
    <property type="entry name" value="BHLH TRANSCRIPTION FACTOR"/>
    <property type="match status" value="1"/>
</dbReference>
<dbReference type="RefSeq" id="XP_024387315.1">
    <property type="nucleotide sequence ID" value="XM_024531547.2"/>
</dbReference>
<dbReference type="Gramene" id="Pp3c10_16180V3.2">
    <property type="protein sequence ID" value="Pp3c10_16180V3.2"/>
    <property type="gene ID" value="Pp3c10_16180"/>
</dbReference>
<dbReference type="EnsemblPlants" id="Pp3c10_16180V3.2">
    <property type="protein sequence ID" value="Pp3c10_16180V3.2"/>
    <property type="gene ID" value="Pp3c10_16180"/>
</dbReference>
<name>A0A2K1JZ82_PHYPA</name>
<keyword evidence="9" id="KW-1185">Reference proteome</keyword>
<dbReference type="SMART" id="SM00353">
    <property type="entry name" value="HLH"/>
    <property type="match status" value="1"/>
</dbReference>
<organism evidence="7">
    <name type="scientific">Physcomitrium patens</name>
    <name type="common">Spreading-leaved earth moss</name>
    <name type="synonym">Physcomitrella patens</name>
    <dbReference type="NCBI Taxonomy" id="3218"/>
    <lineage>
        <taxon>Eukaryota</taxon>
        <taxon>Viridiplantae</taxon>
        <taxon>Streptophyta</taxon>
        <taxon>Embryophyta</taxon>
        <taxon>Bryophyta</taxon>
        <taxon>Bryophytina</taxon>
        <taxon>Bryopsida</taxon>
        <taxon>Funariidae</taxon>
        <taxon>Funariales</taxon>
        <taxon>Funariaceae</taxon>
        <taxon>Physcomitrium</taxon>
    </lineage>
</organism>
<dbReference type="CDD" id="cd18919">
    <property type="entry name" value="bHLH_AtBPE_like"/>
    <property type="match status" value="1"/>
</dbReference>
<dbReference type="GO" id="GO:0003700">
    <property type="term" value="F:DNA-binding transcription factor activity"/>
    <property type="evidence" value="ECO:0000318"/>
    <property type="project" value="GO_Central"/>
</dbReference>
<evidence type="ECO:0000313" key="9">
    <source>
        <dbReference type="Proteomes" id="UP000006727"/>
    </source>
</evidence>
<dbReference type="GO" id="GO:0005634">
    <property type="term" value="C:nucleus"/>
    <property type="evidence" value="ECO:0000318"/>
    <property type="project" value="GO_Central"/>
</dbReference>
<dbReference type="Gene3D" id="4.10.280.10">
    <property type="entry name" value="Helix-loop-helix DNA-binding domain"/>
    <property type="match status" value="1"/>
</dbReference>
<keyword evidence="4" id="KW-0539">Nucleus</keyword>
<dbReference type="InterPro" id="IPR011598">
    <property type="entry name" value="bHLH_dom"/>
</dbReference>
<dbReference type="OrthoDB" id="10468873at2759"/>
<sequence length="656" mass="69438">MAFMAPAPDQATPFSGLARSMSIPASFNSAAMSPTESMNSLSSLEKQLMDQPGGNVVHSSAPAGGRFSRSATTSPTTNYWGHATAADMQQILGGSASATPQELLGSGMASSDWQQLLDAKSSAYKYPPPVSMAPSLARGTVMENAKIRELLTGRVGGAPAAHKSWSPLDTVAAGITVDPSKGGLALQGVGLATSHCLAQFTSDPAFAERAAKFSSFGNGKYPQIALPLPINDAHCKPRSRSSESSSRLSRTSSNQNSGATKKLAAAVVAEMEEKSAASVRAASTAAEVSCNMDVDGVGSNDKSPSRAASVPELEAIEGASLATMDRTHEQVEVAAARETNSCSVTEQHQASAASPARSPTGSDDSDRRKRKQSPADKSDVDCKVADVVDSKPKRCKGENDESVKAKAERSCSENSGDSGSPRALKDSNNRNKILSKQDYIHVRARRGQATDSHSLAERVRREKISERMKYLQDLVPGCNKVTGKAVMLDEIINYVQSLQRQVESLSMKLASVNPGPSTARLDYNFETALNKDMLQPRMSGSLGGPESSATFGMLQHQQQHPSQGPMMGGHCGLDFRSMGTSMDGYLRRSNSSPINVQSGITSLDTFGDDVSQSIGWDGELQSIVNQMGFAPQGRYGSAVLDGHQSQLPVGHMKVEM</sequence>
<keyword evidence="3" id="KW-0804">Transcription</keyword>
<dbReference type="SUPFAM" id="SSF47459">
    <property type="entry name" value="HLH, helix-loop-helix DNA-binding domain"/>
    <property type="match status" value="1"/>
</dbReference>
<dbReference type="PROSITE" id="PS50888">
    <property type="entry name" value="BHLH"/>
    <property type="match status" value="1"/>
</dbReference>